<proteinExistence type="predicted"/>
<accession>K2FGH7</accession>
<name>K2FGH7_9BACT</name>
<organism evidence="1">
    <name type="scientific">uncultured bacterium</name>
    <name type="common">gcode 4</name>
    <dbReference type="NCBI Taxonomy" id="1234023"/>
    <lineage>
        <taxon>Bacteria</taxon>
        <taxon>environmental samples</taxon>
    </lineage>
</organism>
<gene>
    <name evidence="1" type="ORF">ACD_2C00017G0003</name>
</gene>
<sequence length="91" mass="10793">MKSYANAPEMNNQPEQDCAQTAQAVDKVKKNIIFYCEGVIFETGNVTLSIPKESYKEVIEMKRTRIKWIGFEMDIWQWLRHYPSEKLFLMN</sequence>
<comment type="caution">
    <text evidence="1">The sequence shown here is derived from an EMBL/GenBank/DDBJ whole genome shotgun (WGS) entry which is preliminary data.</text>
</comment>
<dbReference type="EMBL" id="AMFJ01000017">
    <property type="protein sequence ID" value="EKE30246.1"/>
    <property type="molecule type" value="Genomic_DNA"/>
</dbReference>
<protein>
    <submittedName>
        <fullName evidence="1">Uncharacterized protein</fullName>
    </submittedName>
</protein>
<evidence type="ECO:0000313" key="1">
    <source>
        <dbReference type="EMBL" id="EKE30246.1"/>
    </source>
</evidence>
<reference evidence="1" key="1">
    <citation type="journal article" date="2012" name="Science">
        <title>Fermentation, hydrogen, and sulfur metabolism in multiple uncultivated bacterial phyla.</title>
        <authorList>
            <person name="Wrighton K.C."/>
            <person name="Thomas B.C."/>
            <person name="Sharon I."/>
            <person name="Miller C.S."/>
            <person name="Castelle C.J."/>
            <person name="VerBerkmoes N.C."/>
            <person name="Wilkins M.J."/>
            <person name="Hettich R.L."/>
            <person name="Lipton M.S."/>
            <person name="Williams K.H."/>
            <person name="Long P.E."/>
            <person name="Banfield J.F."/>
        </authorList>
    </citation>
    <scope>NUCLEOTIDE SEQUENCE [LARGE SCALE GENOMIC DNA]</scope>
</reference>
<dbReference type="AlphaFoldDB" id="K2FGH7"/>